<dbReference type="AlphaFoldDB" id="A0AAN7PX67"/>
<dbReference type="EMBL" id="JAXIOK010000014">
    <property type="protein sequence ID" value="KAK4755777.1"/>
    <property type="molecule type" value="Genomic_DNA"/>
</dbReference>
<accession>A0AAN7PX67</accession>
<reference evidence="2 3" key="1">
    <citation type="journal article" date="2023" name="Hortic Res">
        <title>Pangenome of water caltrop reveals structural variations and asymmetric subgenome divergence after allopolyploidization.</title>
        <authorList>
            <person name="Zhang X."/>
            <person name="Chen Y."/>
            <person name="Wang L."/>
            <person name="Yuan Y."/>
            <person name="Fang M."/>
            <person name="Shi L."/>
            <person name="Lu R."/>
            <person name="Comes H.P."/>
            <person name="Ma Y."/>
            <person name="Chen Y."/>
            <person name="Huang G."/>
            <person name="Zhou Y."/>
            <person name="Zheng Z."/>
            <person name="Qiu Y."/>
        </authorList>
    </citation>
    <scope>NUCLEOTIDE SEQUENCE [LARGE SCALE GENOMIC DNA]</scope>
    <source>
        <tissue evidence="2">Roots</tissue>
    </source>
</reference>
<evidence type="ECO:0000313" key="3">
    <source>
        <dbReference type="Proteomes" id="UP001345219"/>
    </source>
</evidence>
<gene>
    <name evidence="2" type="ORF">SAY87_009534</name>
</gene>
<organism evidence="2 3">
    <name type="scientific">Trapa incisa</name>
    <dbReference type="NCBI Taxonomy" id="236973"/>
    <lineage>
        <taxon>Eukaryota</taxon>
        <taxon>Viridiplantae</taxon>
        <taxon>Streptophyta</taxon>
        <taxon>Embryophyta</taxon>
        <taxon>Tracheophyta</taxon>
        <taxon>Spermatophyta</taxon>
        <taxon>Magnoliopsida</taxon>
        <taxon>eudicotyledons</taxon>
        <taxon>Gunneridae</taxon>
        <taxon>Pentapetalae</taxon>
        <taxon>rosids</taxon>
        <taxon>malvids</taxon>
        <taxon>Myrtales</taxon>
        <taxon>Lythraceae</taxon>
        <taxon>Trapa</taxon>
    </lineage>
</organism>
<protein>
    <submittedName>
        <fullName evidence="2">Uncharacterized protein</fullName>
    </submittedName>
</protein>
<feature type="region of interest" description="Disordered" evidence="1">
    <location>
        <begin position="1"/>
        <end position="32"/>
    </location>
</feature>
<name>A0AAN7PX67_9MYRT</name>
<dbReference type="Proteomes" id="UP001345219">
    <property type="component" value="Chromosome 8"/>
</dbReference>
<comment type="caution">
    <text evidence="2">The sequence shown here is derived from an EMBL/GenBank/DDBJ whole genome shotgun (WGS) entry which is preliminary data.</text>
</comment>
<proteinExistence type="predicted"/>
<evidence type="ECO:0000256" key="1">
    <source>
        <dbReference type="SAM" id="MobiDB-lite"/>
    </source>
</evidence>
<sequence length="217" mass="23715">MENGNKQPLLPLGEDDPSSSHQHEPHDSSTNDFFTPRIEDIGLINWLQDFCREFSVKDKKLGYLVSPSIFTSVYQYSVDTITQLFIGHISTLPSPLSTSRIQSSLASPSVHTTIVIGCMHSIVQPICAKDAKKGGAGPPHHLQLAPNAEAPMGLGRGDRDPQHLLGGYPSCSARLHLQRHMRLGLAGVLMESLPQHLELCVPVPHLCRHALISDPLS</sequence>
<evidence type="ECO:0000313" key="2">
    <source>
        <dbReference type="EMBL" id="KAK4755777.1"/>
    </source>
</evidence>
<keyword evidence="3" id="KW-1185">Reference proteome</keyword>